<dbReference type="KEGG" id="tli:Tlie_1058"/>
<dbReference type="AlphaFoldDB" id="G7VA91"/>
<dbReference type="STRING" id="580340.Tlie_1058"/>
<dbReference type="eggNOG" id="COG0035">
    <property type="taxonomic scope" value="Bacteria"/>
</dbReference>
<dbReference type="eggNOG" id="COG0698">
    <property type="taxonomic scope" value="Bacteria"/>
</dbReference>
<dbReference type="PANTHER" id="PTHR30345">
    <property type="entry name" value="RIBOSE-5-PHOSPHATE ISOMERASE B"/>
    <property type="match status" value="1"/>
</dbReference>
<dbReference type="NCBIfam" id="NF004051">
    <property type="entry name" value="PRK05571.1"/>
    <property type="match status" value="1"/>
</dbReference>
<dbReference type="GO" id="GO:0019316">
    <property type="term" value="P:D-allose catabolic process"/>
    <property type="evidence" value="ECO:0007669"/>
    <property type="project" value="TreeGrafter"/>
</dbReference>
<comment type="similarity">
    <text evidence="2">Belongs to the LacAB/RpiB family.</text>
</comment>
<dbReference type="GO" id="GO:0044206">
    <property type="term" value="P:UMP salvage"/>
    <property type="evidence" value="ECO:0007669"/>
    <property type="project" value="UniProtKB-UniRule"/>
</dbReference>
<comment type="function">
    <text evidence="14 17">Catalyzes the conversion of uracil and 5-phospho-alpha-D-ribose 1-diphosphate (PRPP) to UMP and diphosphate.</text>
</comment>
<dbReference type="Gene3D" id="3.40.1400.10">
    <property type="entry name" value="Sugar-phosphate isomerase, RpiB/LacA/LacB"/>
    <property type="match status" value="1"/>
</dbReference>
<feature type="binding site" evidence="17">
    <location>
        <position position="264"/>
    </location>
    <ligand>
        <name>5-phospho-alpha-D-ribose 1-diphosphate</name>
        <dbReference type="ChEBI" id="CHEBI:58017"/>
    </ligand>
</feature>
<evidence type="ECO:0000256" key="4">
    <source>
        <dbReference type="ARBA" id="ARBA00011894"/>
    </source>
</evidence>
<evidence type="ECO:0000256" key="16">
    <source>
        <dbReference type="ARBA" id="ARBA00079807"/>
    </source>
</evidence>
<dbReference type="InterPro" id="IPR000836">
    <property type="entry name" value="PRTase_dom"/>
</dbReference>
<comment type="similarity">
    <text evidence="3 17">Belongs to the UPRTase family.</text>
</comment>
<dbReference type="EC" id="2.4.2.9" evidence="4 17"/>
<evidence type="ECO:0000256" key="2">
    <source>
        <dbReference type="ARBA" id="ARBA00008754"/>
    </source>
</evidence>
<protein>
    <recommendedName>
        <fullName evidence="15 17">Uracil phosphoribosyltransferase</fullName>
        <ecNumber evidence="4 17">2.4.2.9</ecNumber>
    </recommendedName>
    <alternativeName>
        <fullName evidence="12 17">UMP pyrophosphorylase</fullName>
    </alternativeName>
    <alternativeName>
        <fullName evidence="16 17">UPRTase</fullName>
    </alternativeName>
</protein>
<evidence type="ECO:0000256" key="8">
    <source>
        <dbReference type="ARBA" id="ARBA00022741"/>
    </source>
</evidence>
<dbReference type="InterPro" id="IPR003500">
    <property type="entry name" value="RpiB_LacA_LacB"/>
</dbReference>
<dbReference type="SUPFAM" id="SSF53271">
    <property type="entry name" value="PRTase-like"/>
    <property type="match status" value="1"/>
</dbReference>
<keyword evidence="5 17" id="KW-0021">Allosteric enzyme</keyword>
<evidence type="ECO:0000256" key="13">
    <source>
        <dbReference type="ARBA" id="ARBA00052919"/>
    </source>
</evidence>
<keyword evidence="9 17" id="KW-0460">Magnesium</keyword>
<evidence type="ECO:0000256" key="7">
    <source>
        <dbReference type="ARBA" id="ARBA00022679"/>
    </source>
</evidence>
<keyword evidence="11" id="KW-0413">Isomerase</keyword>
<evidence type="ECO:0000259" key="18">
    <source>
        <dbReference type="Pfam" id="PF14681"/>
    </source>
</evidence>
<dbReference type="Pfam" id="PF02502">
    <property type="entry name" value="LacAB_rpiB"/>
    <property type="match status" value="1"/>
</dbReference>
<keyword evidence="7 17" id="KW-0808">Transferase</keyword>
<dbReference type="NCBIfam" id="TIGR00689">
    <property type="entry name" value="rpiB_lacA_lacB"/>
    <property type="match status" value="1"/>
</dbReference>
<dbReference type="GO" id="GO:0005737">
    <property type="term" value="C:cytoplasm"/>
    <property type="evidence" value="ECO:0007669"/>
    <property type="project" value="UniProtKB-ARBA"/>
</dbReference>
<feature type="binding site" evidence="17">
    <location>
        <begin position="359"/>
        <end position="361"/>
    </location>
    <ligand>
        <name>uracil</name>
        <dbReference type="ChEBI" id="CHEBI:17568"/>
    </ligand>
</feature>
<keyword evidence="6 17" id="KW-0328">Glycosyltransferase</keyword>
<feature type="binding site" evidence="17">
    <location>
        <position position="360"/>
    </location>
    <ligand>
        <name>5-phospho-alpha-D-ribose 1-diphosphate</name>
        <dbReference type="ChEBI" id="CHEBI:58017"/>
    </ligand>
</feature>
<dbReference type="PANTHER" id="PTHR30345:SF0">
    <property type="entry name" value="DNA DAMAGE-REPAIR_TOLERATION PROTEIN DRT102"/>
    <property type="match status" value="1"/>
</dbReference>
<dbReference type="NCBIfam" id="NF001097">
    <property type="entry name" value="PRK00129.1"/>
    <property type="match status" value="1"/>
</dbReference>
<dbReference type="FunFam" id="3.40.50.2020:FF:000003">
    <property type="entry name" value="Uracil phosphoribosyltransferase"/>
    <property type="match status" value="1"/>
</dbReference>
<comment type="activity regulation">
    <text evidence="17">Allosterically activated by GTP.</text>
</comment>
<keyword evidence="8 17" id="KW-0547">Nucleotide-binding</keyword>
<dbReference type="HAMAP" id="MF_01218_B">
    <property type="entry name" value="Upp_B"/>
    <property type="match status" value="1"/>
</dbReference>
<dbReference type="Pfam" id="PF14681">
    <property type="entry name" value="UPRTase"/>
    <property type="match status" value="1"/>
</dbReference>
<dbReference type="InterPro" id="IPR034332">
    <property type="entry name" value="Upp_B"/>
</dbReference>
<dbReference type="Proteomes" id="UP000005868">
    <property type="component" value="Chromosome"/>
</dbReference>
<proteinExistence type="inferred from homology"/>
<dbReference type="InterPro" id="IPR029057">
    <property type="entry name" value="PRTase-like"/>
</dbReference>
<comment type="catalytic activity">
    <reaction evidence="13 17">
        <text>UMP + diphosphate = 5-phospho-alpha-D-ribose 1-diphosphate + uracil</text>
        <dbReference type="Rhea" id="RHEA:13017"/>
        <dbReference type="ChEBI" id="CHEBI:17568"/>
        <dbReference type="ChEBI" id="CHEBI:33019"/>
        <dbReference type="ChEBI" id="CHEBI:57865"/>
        <dbReference type="ChEBI" id="CHEBI:58017"/>
        <dbReference type="EC" id="2.4.2.9"/>
    </reaction>
</comment>
<keyword evidence="20" id="KW-1185">Reference proteome</keyword>
<evidence type="ECO:0000256" key="11">
    <source>
        <dbReference type="ARBA" id="ARBA00023235"/>
    </source>
</evidence>
<keyword evidence="10 17" id="KW-0342">GTP-binding</keyword>
<evidence type="ECO:0000256" key="10">
    <source>
        <dbReference type="ARBA" id="ARBA00023134"/>
    </source>
</evidence>
<comment type="cofactor">
    <cofactor evidence="17">
        <name>Mg(2+)</name>
        <dbReference type="ChEBI" id="CHEBI:18420"/>
    </cofactor>
    <text evidence="17">Binds 1 Mg(2+) ion per subunit. The magnesium is bound as Mg-PRPP.</text>
</comment>
<dbReference type="GO" id="GO:0004845">
    <property type="term" value="F:uracil phosphoribosyltransferase activity"/>
    <property type="evidence" value="ECO:0007669"/>
    <property type="project" value="UniProtKB-UniRule"/>
</dbReference>
<dbReference type="GO" id="GO:0006223">
    <property type="term" value="P:uracil salvage"/>
    <property type="evidence" value="ECO:0007669"/>
    <property type="project" value="InterPro"/>
</dbReference>
<dbReference type="HOGENOM" id="CLU_063684_0_0_0"/>
<evidence type="ECO:0000256" key="12">
    <source>
        <dbReference type="ARBA" id="ARBA00031082"/>
    </source>
</evidence>
<dbReference type="GO" id="GO:0005525">
    <property type="term" value="F:GTP binding"/>
    <property type="evidence" value="ECO:0007669"/>
    <property type="project" value="UniProtKB-KW"/>
</dbReference>
<evidence type="ECO:0000313" key="20">
    <source>
        <dbReference type="Proteomes" id="UP000005868"/>
    </source>
</evidence>
<evidence type="ECO:0000256" key="6">
    <source>
        <dbReference type="ARBA" id="ARBA00022676"/>
    </source>
</evidence>
<dbReference type="InterPro" id="IPR005765">
    <property type="entry name" value="UPRT"/>
</dbReference>
<organism evidence="19 20">
    <name type="scientific">Thermovirga lienii (strain ATCC BAA-1197 / DSM 17291 / Cas60314)</name>
    <dbReference type="NCBI Taxonomy" id="580340"/>
    <lineage>
        <taxon>Bacteria</taxon>
        <taxon>Thermotogati</taxon>
        <taxon>Synergistota</taxon>
        <taxon>Synergistia</taxon>
        <taxon>Synergistales</taxon>
        <taxon>Thermovirgaceae</taxon>
        <taxon>Thermovirga</taxon>
    </lineage>
</organism>
<dbReference type="GO" id="GO:0004751">
    <property type="term" value="F:ribose-5-phosphate isomerase activity"/>
    <property type="evidence" value="ECO:0007669"/>
    <property type="project" value="TreeGrafter"/>
</dbReference>
<accession>G7VA91</accession>
<dbReference type="CDD" id="cd06223">
    <property type="entry name" value="PRTases_typeI"/>
    <property type="match status" value="1"/>
</dbReference>
<gene>
    <name evidence="17" type="primary">upp</name>
    <name evidence="19" type="ordered locus">Tlie_1058</name>
</gene>
<feature type="binding site" evidence="17">
    <location>
        <begin position="291"/>
        <end position="299"/>
    </location>
    <ligand>
        <name>5-phospho-alpha-D-ribose 1-diphosphate</name>
        <dbReference type="ChEBI" id="CHEBI:58017"/>
    </ligand>
</feature>
<feature type="binding site" evidence="17">
    <location>
        <position position="239"/>
    </location>
    <ligand>
        <name>5-phospho-alpha-D-ribose 1-diphosphate</name>
        <dbReference type="ChEBI" id="CHEBI:58017"/>
    </ligand>
</feature>
<dbReference type="InterPro" id="IPR004785">
    <property type="entry name" value="RpiB"/>
</dbReference>
<dbReference type="EMBL" id="CP003096">
    <property type="protein sequence ID" value="AER66791.1"/>
    <property type="molecule type" value="Genomic_DNA"/>
</dbReference>
<evidence type="ECO:0000313" key="19">
    <source>
        <dbReference type="EMBL" id="AER66791.1"/>
    </source>
</evidence>
<dbReference type="OrthoDB" id="9781675at2"/>
<dbReference type="Gene3D" id="3.40.50.2020">
    <property type="match status" value="1"/>
</dbReference>
<sequence>MKIALGSDHAGFSLKEEIKKHLKNLEPDNFEVFDFGTDSGDVSVDYPDIAVKVAESVANKKCDKGILVCGTGIGMSIAANKVPGAYAALVCSVEMARLCRAHNDSNILALGGRTTKLEDALAMVDAWLETNFDGGRHSRRVEKIRNYEKCKRTEYCTNKKVERLNIVEHPLVKHKVSIIRDKNTTVKEFRELVQEIAGLMVYEITRNLPLEEVKVETPITETVAYSLAGKKMAIVPILRAGLGMVDGILQLIPNAKVGHVGLYRDPETLEPVEYYCKLPGDIGERDIFILDPMLATGGSAAAAIELVKRKGGKKITLVCLIAAPEGVEKVHSQHPDVDIYTAALDDHLNDHGYIVPGLGDAGDRLFGTR</sequence>
<feature type="domain" description="Phosphoribosyltransferase" evidence="18">
    <location>
        <begin position="167"/>
        <end position="368"/>
    </location>
</feature>
<evidence type="ECO:0000256" key="3">
    <source>
        <dbReference type="ARBA" id="ARBA00009516"/>
    </source>
</evidence>
<evidence type="ECO:0000256" key="1">
    <source>
        <dbReference type="ARBA" id="ARBA00005180"/>
    </source>
</evidence>
<dbReference type="NCBIfam" id="TIGR01091">
    <property type="entry name" value="upp"/>
    <property type="match status" value="1"/>
</dbReference>
<dbReference type="GO" id="GO:0009052">
    <property type="term" value="P:pentose-phosphate shunt, non-oxidative branch"/>
    <property type="evidence" value="ECO:0007669"/>
    <property type="project" value="TreeGrafter"/>
</dbReference>
<name>G7VA91_THELD</name>
<evidence type="ECO:0000256" key="17">
    <source>
        <dbReference type="HAMAP-Rule" id="MF_01218"/>
    </source>
</evidence>
<reference evidence="20" key="1">
    <citation type="submission" date="2011-10" db="EMBL/GenBank/DDBJ databases">
        <title>The complete genome of chromosome of Thermovirga lienii DSM 17291.</title>
        <authorList>
            <consortium name="US DOE Joint Genome Institute (JGI-PGF)"/>
            <person name="Lucas S."/>
            <person name="Copeland A."/>
            <person name="Lapidus A."/>
            <person name="Glavina del Rio T."/>
            <person name="Dalin E."/>
            <person name="Tice H."/>
            <person name="Bruce D."/>
            <person name="Goodwin L."/>
            <person name="Pitluck S."/>
            <person name="Peters L."/>
            <person name="Mikhailova N."/>
            <person name="Saunders E."/>
            <person name="Kyrpides N."/>
            <person name="Mavromatis K."/>
            <person name="Ivanova N."/>
            <person name="Last F.I."/>
            <person name="Brettin T."/>
            <person name="Detter J.C."/>
            <person name="Han C."/>
            <person name="Larimer F."/>
            <person name="Land M."/>
            <person name="Hauser L."/>
            <person name="Markowitz V."/>
            <person name="Cheng J.-F."/>
            <person name="Hugenholtz P."/>
            <person name="Woyke T."/>
            <person name="Wu D."/>
            <person name="Spring S."/>
            <person name="Schroeder M."/>
            <person name="Brambilla E.-M."/>
            <person name="Klenk H.-P."/>
            <person name="Eisen J.A."/>
        </authorList>
    </citation>
    <scope>NUCLEOTIDE SEQUENCE [LARGE SCALE GENOMIC DNA]</scope>
    <source>
        <strain evidence="20">ATCC BAA-1197 / DSM 17291 / Cas60314</strain>
    </source>
</reference>
<dbReference type="GO" id="GO:0000287">
    <property type="term" value="F:magnesium ion binding"/>
    <property type="evidence" value="ECO:0007669"/>
    <property type="project" value="UniProtKB-UniRule"/>
</dbReference>
<dbReference type="SUPFAM" id="SSF89623">
    <property type="entry name" value="Ribose/Galactose isomerase RpiB/AlsB"/>
    <property type="match status" value="1"/>
</dbReference>
<evidence type="ECO:0000256" key="14">
    <source>
        <dbReference type="ARBA" id="ARBA00056901"/>
    </source>
</evidence>
<comment type="pathway">
    <text evidence="1 17">Pyrimidine metabolism; UMP biosynthesis via salvage pathway; UMP from uracil: step 1/1.</text>
</comment>
<evidence type="ECO:0000256" key="5">
    <source>
        <dbReference type="ARBA" id="ARBA00022533"/>
    </source>
</evidence>
<evidence type="ECO:0000256" key="15">
    <source>
        <dbReference type="ARBA" id="ARBA00072146"/>
    </source>
</evidence>
<dbReference type="UniPathway" id="UPA00574">
    <property type="reaction ID" value="UER00636"/>
</dbReference>
<feature type="binding site" evidence="17">
    <location>
        <position position="354"/>
    </location>
    <ligand>
        <name>uracil</name>
        <dbReference type="ChEBI" id="CHEBI:17568"/>
    </ligand>
</feature>
<reference evidence="19 20" key="2">
    <citation type="journal article" date="2012" name="Stand. Genomic Sci.">
        <title>Genome sequence of the moderately thermophilic, amino-acid-degrading and sulfur-reducing bacterium Thermovirga lienii type strain (Cas60314(T)).</title>
        <authorList>
            <person name="Goker M."/>
            <person name="Saunders E."/>
            <person name="Lapidus A."/>
            <person name="Nolan M."/>
            <person name="Lucas S."/>
            <person name="Hammon N."/>
            <person name="Deshpande S."/>
            <person name="Cheng J.F."/>
            <person name="Han C."/>
            <person name="Tapia R."/>
            <person name="Goodwin L.A."/>
            <person name="Pitluck S."/>
            <person name="Liolios K."/>
            <person name="Mavromatis K."/>
            <person name="Pagani I."/>
            <person name="Ivanova N."/>
            <person name="Mikhailova N."/>
            <person name="Pati A."/>
            <person name="Chen A."/>
            <person name="Palaniappan K."/>
            <person name="Land M."/>
            <person name="Chang Y.J."/>
            <person name="Jeffries C.D."/>
            <person name="Brambilla E.M."/>
            <person name="Rohde M."/>
            <person name="Spring S."/>
            <person name="Detter J.C."/>
            <person name="Woyke T."/>
            <person name="Bristow J."/>
            <person name="Eisen J.A."/>
            <person name="Markowitz V."/>
            <person name="Hugenholtz P."/>
            <person name="Kyrpides N.C."/>
            <person name="Klenk H.P."/>
        </authorList>
    </citation>
    <scope>NUCLEOTIDE SEQUENCE [LARGE SCALE GENOMIC DNA]</scope>
    <source>
        <strain evidence="20">ATCC BAA-1197 / DSM 17291 / Cas60314</strain>
    </source>
</reference>
<dbReference type="NCBIfam" id="TIGR01120">
    <property type="entry name" value="rpiB"/>
    <property type="match status" value="1"/>
</dbReference>
<dbReference type="InterPro" id="IPR036569">
    <property type="entry name" value="RpiB_LacA_LacB_sf"/>
</dbReference>
<evidence type="ECO:0000256" key="9">
    <source>
        <dbReference type="ARBA" id="ARBA00022842"/>
    </source>
</evidence>